<evidence type="ECO:0000313" key="1">
    <source>
        <dbReference type="EMBL" id="PQQ03745.1"/>
    </source>
</evidence>
<name>A0A314Y6L5_PRUYE</name>
<reference evidence="1 2" key="1">
    <citation type="submission" date="2018-02" db="EMBL/GenBank/DDBJ databases">
        <title>Draft genome of wild Prunus yedoensis var. nudiflora.</title>
        <authorList>
            <person name="Baek S."/>
            <person name="Kim J.-H."/>
            <person name="Choi K."/>
            <person name="Kim G.-B."/>
            <person name="Cho A."/>
            <person name="Jang H."/>
            <person name="Shin C.-H."/>
            <person name="Yu H.-J."/>
            <person name="Mun J.-H."/>
        </authorList>
    </citation>
    <scope>NUCLEOTIDE SEQUENCE [LARGE SCALE GENOMIC DNA]</scope>
    <source>
        <strain evidence="2">cv. Jeju island</strain>
        <tissue evidence="1">Leaf</tissue>
    </source>
</reference>
<keyword evidence="2" id="KW-1185">Reference proteome</keyword>
<proteinExistence type="predicted"/>
<gene>
    <name evidence="1" type="ORF">Pyn_08750</name>
</gene>
<protein>
    <submittedName>
        <fullName evidence="1">Uncharacterized protein</fullName>
    </submittedName>
</protein>
<organism evidence="1 2">
    <name type="scientific">Prunus yedoensis var. nudiflora</name>
    <dbReference type="NCBI Taxonomy" id="2094558"/>
    <lineage>
        <taxon>Eukaryota</taxon>
        <taxon>Viridiplantae</taxon>
        <taxon>Streptophyta</taxon>
        <taxon>Embryophyta</taxon>
        <taxon>Tracheophyta</taxon>
        <taxon>Spermatophyta</taxon>
        <taxon>Magnoliopsida</taxon>
        <taxon>eudicotyledons</taxon>
        <taxon>Gunneridae</taxon>
        <taxon>Pentapetalae</taxon>
        <taxon>rosids</taxon>
        <taxon>fabids</taxon>
        <taxon>Rosales</taxon>
        <taxon>Rosaceae</taxon>
        <taxon>Amygdaloideae</taxon>
        <taxon>Amygdaleae</taxon>
        <taxon>Prunus</taxon>
    </lineage>
</organism>
<dbReference type="EMBL" id="PJQY01001310">
    <property type="protein sequence ID" value="PQQ03745.1"/>
    <property type="molecule type" value="Genomic_DNA"/>
</dbReference>
<dbReference type="AlphaFoldDB" id="A0A314Y6L5"/>
<dbReference type="Proteomes" id="UP000250321">
    <property type="component" value="Unassembled WGS sequence"/>
</dbReference>
<evidence type="ECO:0000313" key="2">
    <source>
        <dbReference type="Proteomes" id="UP000250321"/>
    </source>
</evidence>
<accession>A0A314Y6L5</accession>
<comment type="caution">
    <text evidence="1">The sequence shown here is derived from an EMBL/GenBank/DDBJ whole genome shotgun (WGS) entry which is preliminary data.</text>
</comment>
<sequence length="183" mass="20903">MLRKDSEALGNTSVTFTNQNNVVLTGRFLAWHEKLVAWEQNRHEFSINRERAVSSYEKQGFRQLDENSVKIWNSLPEEKIGGDGEETLPLIAVGSSSFPRNSNGSKHTKTRYLGALRPSHNDSSVELLFLNTSAPSFLPSSTVDAGRRKKLFAMPMCWSLSEAHRHTLWLSSWFMFPTKCWRL</sequence>